<dbReference type="RefSeq" id="WP_106890162.1">
    <property type="nucleotide sequence ID" value="NZ_CP027860.1"/>
</dbReference>
<dbReference type="KEGG" id="xba:C7S18_03050"/>
<proteinExistence type="predicted"/>
<feature type="domain" description="YcgL" evidence="1">
    <location>
        <begin position="1"/>
        <end position="84"/>
    </location>
</feature>
<evidence type="ECO:0000313" key="3">
    <source>
        <dbReference type="Proteomes" id="UP000241074"/>
    </source>
</evidence>
<name>A0A2P1PN09_9GAMM</name>
<accession>A0A2P1PN09</accession>
<dbReference type="Proteomes" id="UP000241074">
    <property type="component" value="Chromosome"/>
</dbReference>
<organism evidence="2 3">
    <name type="scientific">Ahniella affigens</name>
    <dbReference type="NCBI Taxonomy" id="2021234"/>
    <lineage>
        <taxon>Bacteria</taxon>
        <taxon>Pseudomonadati</taxon>
        <taxon>Pseudomonadota</taxon>
        <taxon>Gammaproteobacteria</taxon>
        <taxon>Lysobacterales</taxon>
        <taxon>Rhodanobacteraceae</taxon>
        <taxon>Ahniella</taxon>
    </lineage>
</organism>
<dbReference type="OrthoDB" id="7062382at2"/>
<dbReference type="EMBL" id="CP027860">
    <property type="protein sequence ID" value="AVP96233.1"/>
    <property type="molecule type" value="Genomic_DNA"/>
</dbReference>
<keyword evidence="3" id="KW-1185">Reference proteome</keyword>
<dbReference type="InterPro" id="IPR027354">
    <property type="entry name" value="YcgL_dom"/>
</dbReference>
<dbReference type="PROSITE" id="PS51648">
    <property type="entry name" value="YCGL"/>
    <property type="match status" value="1"/>
</dbReference>
<evidence type="ECO:0000313" key="2">
    <source>
        <dbReference type="EMBL" id="AVP96233.1"/>
    </source>
</evidence>
<evidence type="ECO:0000259" key="1">
    <source>
        <dbReference type="PROSITE" id="PS51648"/>
    </source>
</evidence>
<reference evidence="2 3" key="2">
    <citation type="submission" date="2018-03" db="EMBL/GenBank/DDBJ databases">
        <authorList>
            <person name="Keele B.F."/>
        </authorList>
    </citation>
    <scope>NUCLEOTIDE SEQUENCE [LARGE SCALE GENOMIC DNA]</scope>
    <source>
        <strain evidence="2 3">D13</strain>
    </source>
</reference>
<dbReference type="SUPFAM" id="SSF160191">
    <property type="entry name" value="YcgL-like"/>
    <property type="match status" value="1"/>
</dbReference>
<dbReference type="InterPro" id="IPR038068">
    <property type="entry name" value="YcgL-like_sf"/>
</dbReference>
<dbReference type="Gene3D" id="3.10.510.20">
    <property type="entry name" value="YcgL domain"/>
    <property type="match status" value="1"/>
</dbReference>
<protein>
    <recommendedName>
        <fullName evidence="1">YcgL domain-containing protein</fullName>
    </recommendedName>
</protein>
<dbReference type="Pfam" id="PF05166">
    <property type="entry name" value="YcgL"/>
    <property type="match status" value="1"/>
</dbReference>
<reference evidence="2 3" key="1">
    <citation type="submission" date="2018-03" db="EMBL/GenBank/DDBJ databases">
        <title>Ahniella affigens gen. nov., sp. nov., a gammaproteobacterium isolated from sandy soil near a stream.</title>
        <authorList>
            <person name="Ko Y."/>
            <person name="Kim J.-H."/>
        </authorList>
    </citation>
    <scope>NUCLEOTIDE SEQUENCE [LARGE SCALE GENOMIC DNA]</scope>
    <source>
        <strain evidence="2 3">D13</strain>
    </source>
</reference>
<gene>
    <name evidence="2" type="ORF">C7S18_03050</name>
</gene>
<sequence>MMTYVYRSDKRPETYVYLRQQDAFGLLPPELLKALSPLKPALNFDLHPERQLARAETSKVLANLEQIGYFVQFPPNETTLKYLVGDERDQLV</sequence>
<dbReference type="PANTHER" id="PTHR38109:SF1">
    <property type="entry name" value="PROTEIN YCGL"/>
    <property type="match status" value="1"/>
</dbReference>
<dbReference type="PANTHER" id="PTHR38109">
    <property type="entry name" value="PROTEIN YCGL"/>
    <property type="match status" value="1"/>
</dbReference>
<dbReference type="AlphaFoldDB" id="A0A2P1PN09"/>